<dbReference type="Pfam" id="PF00126">
    <property type="entry name" value="HTH_1"/>
    <property type="match status" value="1"/>
</dbReference>
<dbReference type="InterPro" id="IPR005119">
    <property type="entry name" value="LysR_subst-bd"/>
</dbReference>
<dbReference type="GO" id="GO:0006351">
    <property type="term" value="P:DNA-templated transcription"/>
    <property type="evidence" value="ECO:0007669"/>
    <property type="project" value="TreeGrafter"/>
</dbReference>
<dbReference type="Pfam" id="PF03466">
    <property type="entry name" value="LysR_substrate"/>
    <property type="match status" value="1"/>
</dbReference>
<dbReference type="eggNOG" id="COG0583">
    <property type="taxonomic scope" value="Bacteria"/>
</dbReference>
<gene>
    <name evidence="6" type="ordered locus">PHZ_c1413</name>
</gene>
<reference evidence="6 7" key="1">
    <citation type="journal article" date="2008" name="BMC Genomics">
        <title>Complete genome of Phenylobacterium zucineum - a novel facultative intracellular bacterium isolated from human erythroleukemia cell line K562.</title>
        <authorList>
            <person name="Luo Y."/>
            <person name="Xu X."/>
            <person name="Ding Z."/>
            <person name="Liu Z."/>
            <person name="Zhang B."/>
            <person name="Yan Z."/>
            <person name="Sun J."/>
            <person name="Hu S."/>
            <person name="Hu X."/>
        </authorList>
    </citation>
    <scope>NUCLEOTIDE SEQUENCE [LARGE SCALE GENOMIC DNA]</scope>
    <source>
        <strain evidence="6 7">HLK1</strain>
    </source>
</reference>
<organism evidence="6 7">
    <name type="scientific">Phenylobacterium zucineum (strain HLK1)</name>
    <dbReference type="NCBI Taxonomy" id="450851"/>
    <lineage>
        <taxon>Bacteria</taxon>
        <taxon>Pseudomonadati</taxon>
        <taxon>Pseudomonadota</taxon>
        <taxon>Alphaproteobacteria</taxon>
        <taxon>Caulobacterales</taxon>
        <taxon>Caulobacteraceae</taxon>
        <taxon>Phenylobacterium</taxon>
    </lineage>
</organism>
<evidence type="ECO:0000313" key="7">
    <source>
        <dbReference type="Proteomes" id="UP000001868"/>
    </source>
</evidence>
<dbReference type="AlphaFoldDB" id="B4R9R3"/>
<proteinExistence type="inferred from homology"/>
<sequence>MFEKLKSGPPASLNALRAFEAVARTGKVTLAAEELHVTPSAVSRQVKALEASLGVRLISGPKHRLALTPAGRDLAPSLTEAFDRIDAAVRRTRQGGEDLHVAVNASLSVKWLIPRLAGFQARHPDIRLHLSELAPHATSQRGAHAVVRIVPLARLSDPNCTPFIRNALGAVMSPECAARHGNDVLAAPRLAAVTHPEAWPIFAELAGLELPLVNERPFAHVHFAMDAALAGLGAAVLSWPLCVDEVRRGRLVAPAGFHRSASAFAMLTTPGAESRALSKFRDWLVAEGARTPEPPAP</sequence>
<keyword evidence="4" id="KW-0804">Transcription</keyword>
<dbReference type="KEGG" id="pzu:PHZ_c1413"/>
<dbReference type="InterPro" id="IPR036390">
    <property type="entry name" value="WH_DNA-bd_sf"/>
</dbReference>
<dbReference type="InterPro" id="IPR000847">
    <property type="entry name" value="LysR_HTH_N"/>
</dbReference>
<dbReference type="Gene3D" id="1.10.10.10">
    <property type="entry name" value="Winged helix-like DNA-binding domain superfamily/Winged helix DNA-binding domain"/>
    <property type="match status" value="1"/>
</dbReference>
<dbReference type="STRING" id="450851.PHZ_c1413"/>
<dbReference type="GO" id="GO:0043565">
    <property type="term" value="F:sequence-specific DNA binding"/>
    <property type="evidence" value="ECO:0007669"/>
    <property type="project" value="TreeGrafter"/>
</dbReference>
<dbReference type="PROSITE" id="PS50931">
    <property type="entry name" value="HTH_LYSR"/>
    <property type="match status" value="1"/>
</dbReference>
<keyword evidence="2" id="KW-0805">Transcription regulation</keyword>
<dbReference type="EMBL" id="CP000747">
    <property type="protein sequence ID" value="ACG77827.1"/>
    <property type="molecule type" value="Genomic_DNA"/>
</dbReference>
<evidence type="ECO:0000256" key="2">
    <source>
        <dbReference type="ARBA" id="ARBA00023015"/>
    </source>
</evidence>
<dbReference type="FunFam" id="1.10.10.10:FF:000001">
    <property type="entry name" value="LysR family transcriptional regulator"/>
    <property type="match status" value="1"/>
</dbReference>
<evidence type="ECO:0000256" key="1">
    <source>
        <dbReference type="ARBA" id="ARBA00009437"/>
    </source>
</evidence>
<protein>
    <submittedName>
        <fullName evidence="6">Transcriptional regulator, LysR family</fullName>
    </submittedName>
</protein>
<keyword evidence="3" id="KW-0238">DNA-binding</keyword>
<dbReference type="PANTHER" id="PTHR30537:SF74">
    <property type="entry name" value="HTH-TYPE TRANSCRIPTIONAL REGULATOR TRPI"/>
    <property type="match status" value="1"/>
</dbReference>
<evidence type="ECO:0000256" key="3">
    <source>
        <dbReference type="ARBA" id="ARBA00023125"/>
    </source>
</evidence>
<evidence type="ECO:0000313" key="6">
    <source>
        <dbReference type="EMBL" id="ACG77827.1"/>
    </source>
</evidence>
<dbReference type="SUPFAM" id="SSF53850">
    <property type="entry name" value="Periplasmic binding protein-like II"/>
    <property type="match status" value="1"/>
</dbReference>
<dbReference type="InterPro" id="IPR036388">
    <property type="entry name" value="WH-like_DNA-bd_sf"/>
</dbReference>
<feature type="domain" description="HTH lysR-type" evidence="5">
    <location>
        <begin position="13"/>
        <end position="68"/>
    </location>
</feature>
<dbReference type="RefSeq" id="WP_012521971.1">
    <property type="nucleotide sequence ID" value="NC_011144.1"/>
</dbReference>
<dbReference type="InterPro" id="IPR058163">
    <property type="entry name" value="LysR-type_TF_proteobact-type"/>
</dbReference>
<evidence type="ECO:0000256" key="4">
    <source>
        <dbReference type="ARBA" id="ARBA00023163"/>
    </source>
</evidence>
<dbReference type="HOGENOM" id="CLU_039613_37_0_5"/>
<name>B4R9R3_PHEZH</name>
<comment type="similarity">
    <text evidence="1">Belongs to the LysR transcriptional regulatory family.</text>
</comment>
<keyword evidence="7" id="KW-1185">Reference proteome</keyword>
<dbReference type="SUPFAM" id="SSF46785">
    <property type="entry name" value="Winged helix' DNA-binding domain"/>
    <property type="match status" value="1"/>
</dbReference>
<dbReference type="PANTHER" id="PTHR30537">
    <property type="entry name" value="HTH-TYPE TRANSCRIPTIONAL REGULATOR"/>
    <property type="match status" value="1"/>
</dbReference>
<dbReference type="Gene3D" id="3.40.190.10">
    <property type="entry name" value="Periplasmic binding protein-like II"/>
    <property type="match status" value="2"/>
</dbReference>
<dbReference type="Proteomes" id="UP000001868">
    <property type="component" value="Chromosome"/>
</dbReference>
<evidence type="ECO:0000259" key="5">
    <source>
        <dbReference type="PROSITE" id="PS50931"/>
    </source>
</evidence>
<dbReference type="GO" id="GO:0003700">
    <property type="term" value="F:DNA-binding transcription factor activity"/>
    <property type="evidence" value="ECO:0007669"/>
    <property type="project" value="InterPro"/>
</dbReference>
<accession>B4R9R3</accession>